<dbReference type="Proteomes" id="UP000642748">
    <property type="component" value="Unassembled WGS sequence"/>
</dbReference>
<dbReference type="InterPro" id="IPR036412">
    <property type="entry name" value="HAD-like_sf"/>
</dbReference>
<dbReference type="SFLD" id="SFLDG01129">
    <property type="entry name" value="C1.5:_HAD__Beta-PGM__Phosphata"/>
    <property type="match status" value="1"/>
</dbReference>
<dbReference type="NCBIfam" id="TIGR01509">
    <property type="entry name" value="HAD-SF-IA-v3"/>
    <property type="match status" value="1"/>
</dbReference>
<sequence>MRGRVNGVLFDAGGVLIGPVGGRWNPRYDFEGIVSAHHPEVRADRFAEAIAEGQRMLDAGVPTAAGTTAAGTTTVNRTEYHRAILRVLGIDRPSAALLRELEAPPAKPAVEVFSDVRPVLDRLVTLGVAMSVVSDTWAGLDAVLHEAGIGDYFAGFVMSEVLGCRKPDPRMYAAGSDLLGLDPGECLFIDDDPELVAASVRLGYRGVVMAREDQPEGTRPGDSGSVGALPVIASLHELVPIVAGTFGVSSS</sequence>
<keyword evidence="2" id="KW-1185">Reference proteome</keyword>
<comment type="caution">
    <text evidence="1">The sequence shown here is derived from an EMBL/GenBank/DDBJ whole genome shotgun (WGS) entry which is preliminary data.</text>
</comment>
<dbReference type="RefSeq" id="WP_203919522.1">
    <property type="nucleotide sequence ID" value="NZ_BONZ01000038.1"/>
</dbReference>
<dbReference type="SUPFAM" id="SSF56784">
    <property type="entry name" value="HAD-like"/>
    <property type="match status" value="1"/>
</dbReference>
<protein>
    <recommendedName>
        <fullName evidence="3">Hydrolase of the HAD superfamily</fullName>
    </recommendedName>
</protein>
<reference evidence="1" key="1">
    <citation type="submission" date="2021-01" db="EMBL/GenBank/DDBJ databases">
        <title>Whole genome shotgun sequence of Rugosimonospora africana NBRC 104875.</title>
        <authorList>
            <person name="Komaki H."/>
            <person name="Tamura T."/>
        </authorList>
    </citation>
    <scope>NUCLEOTIDE SEQUENCE</scope>
    <source>
        <strain evidence="1">NBRC 104875</strain>
    </source>
</reference>
<dbReference type="PANTHER" id="PTHR43611:SF3">
    <property type="entry name" value="FLAVIN MONONUCLEOTIDE HYDROLASE 1, CHLOROPLATIC"/>
    <property type="match status" value="1"/>
</dbReference>
<dbReference type="Gene3D" id="3.40.50.1000">
    <property type="entry name" value="HAD superfamily/HAD-like"/>
    <property type="match status" value="1"/>
</dbReference>
<evidence type="ECO:0008006" key="3">
    <source>
        <dbReference type="Google" id="ProtNLM"/>
    </source>
</evidence>
<dbReference type="EMBL" id="BONZ01000038">
    <property type="protein sequence ID" value="GIH15913.1"/>
    <property type="molecule type" value="Genomic_DNA"/>
</dbReference>
<dbReference type="Pfam" id="PF00702">
    <property type="entry name" value="Hydrolase"/>
    <property type="match status" value="1"/>
</dbReference>
<gene>
    <name evidence="1" type="ORF">Raf01_40850</name>
</gene>
<name>A0A8J3VRZ4_9ACTN</name>
<dbReference type="InterPro" id="IPR006439">
    <property type="entry name" value="HAD-SF_hydro_IA"/>
</dbReference>
<dbReference type="AlphaFoldDB" id="A0A8J3VRZ4"/>
<dbReference type="InterPro" id="IPR023214">
    <property type="entry name" value="HAD_sf"/>
</dbReference>
<dbReference type="PANTHER" id="PTHR43611">
    <property type="entry name" value="ALPHA-D-GLUCOSE 1-PHOSPHATE PHOSPHATASE"/>
    <property type="match status" value="1"/>
</dbReference>
<dbReference type="SFLD" id="SFLDS00003">
    <property type="entry name" value="Haloacid_Dehalogenase"/>
    <property type="match status" value="1"/>
</dbReference>
<proteinExistence type="predicted"/>
<evidence type="ECO:0000313" key="1">
    <source>
        <dbReference type="EMBL" id="GIH15913.1"/>
    </source>
</evidence>
<organism evidence="1 2">
    <name type="scientific">Rugosimonospora africana</name>
    <dbReference type="NCBI Taxonomy" id="556532"/>
    <lineage>
        <taxon>Bacteria</taxon>
        <taxon>Bacillati</taxon>
        <taxon>Actinomycetota</taxon>
        <taxon>Actinomycetes</taxon>
        <taxon>Micromonosporales</taxon>
        <taxon>Micromonosporaceae</taxon>
        <taxon>Rugosimonospora</taxon>
    </lineage>
</organism>
<dbReference type="PRINTS" id="PR00413">
    <property type="entry name" value="HADHALOGNASE"/>
</dbReference>
<evidence type="ECO:0000313" key="2">
    <source>
        <dbReference type="Proteomes" id="UP000642748"/>
    </source>
</evidence>
<accession>A0A8J3VRZ4</accession>